<keyword evidence="8" id="KW-0675">Receptor</keyword>
<dbReference type="GO" id="GO:0016020">
    <property type="term" value="C:membrane"/>
    <property type="evidence" value="ECO:0007669"/>
    <property type="project" value="UniProtKB-SubCell"/>
</dbReference>
<feature type="transmembrane region" description="Helical" evidence="5">
    <location>
        <begin position="170"/>
        <end position="187"/>
    </location>
</feature>
<dbReference type="Proteomes" id="UP000002258">
    <property type="component" value="Chromosome 1"/>
</dbReference>
<protein>
    <submittedName>
        <fullName evidence="8">Predicted G-protein coupled receptor</fullName>
    </submittedName>
</protein>
<evidence type="ECO:0000259" key="7">
    <source>
        <dbReference type="Pfam" id="PF12537"/>
    </source>
</evidence>
<dbReference type="FunCoup" id="A3GFY5">
    <property type="interactions" value="175"/>
</dbReference>
<dbReference type="RefSeq" id="XP_001387864.2">
    <property type="nucleotide sequence ID" value="XM_001387827.1"/>
</dbReference>
<evidence type="ECO:0000256" key="5">
    <source>
        <dbReference type="SAM" id="Phobius"/>
    </source>
</evidence>
<dbReference type="Pfam" id="PF12430">
    <property type="entry name" value="ABA_GPCR"/>
    <property type="match status" value="1"/>
</dbReference>
<dbReference type="PANTHER" id="PTHR15948">
    <property type="entry name" value="G-PROTEIN COUPLED RECEPTOR 89-RELATED"/>
    <property type="match status" value="1"/>
</dbReference>
<feature type="domain" description="Abscisic acid G-protein coupled receptor-like" evidence="6">
    <location>
        <begin position="382"/>
        <end position="599"/>
    </location>
</feature>
<evidence type="ECO:0000313" key="8">
    <source>
        <dbReference type="EMBL" id="EAZ63841.2"/>
    </source>
</evidence>
<gene>
    <name evidence="8" type="primary">YHN8</name>
    <name evidence="8" type="ORF">PICST_80360</name>
</gene>
<accession>A3GFY5</accession>
<keyword evidence="2 5" id="KW-0812">Transmembrane</keyword>
<dbReference type="InParanoid" id="A3GFY5"/>
<organism evidence="8 9">
    <name type="scientific">Scheffersomyces stipitis (strain ATCC 58785 / CBS 6054 / NBRC 10063 / NRRL Y-11545)</name>
    <name type="common">Yeast</name>
    <name type="synonym">Pichia stipitis</name>
    <dbReference type="NCBI Taxonomy" id="322104"/>
    <lineage>
        <taxon>Eukaryota</taxon>
        <taxon>Fungi</taxon>
        <taxon>Dikarya</taxon>
        <taxon>Ascomycota</taxon>
        <taxon>Saccharomycotina</taxon>
        <taxon>Pichiomycetes</taxon>
        <taxon>Debaryomycetaceae</taxon>
        <taxon>Scheffersomyces</taxon>
    </lineage>
</organism>
<evidence type="ECO:0000256" key="4">
    <source>
        <dbReference type="ARBA" id="ARBA00023136"/>
    </source>
</evidence>
<dbReference type="InterPro" id="IPR025969">
    <property type="entry name" value="ABA_GPCR_dom"/>
</dbReference>
<dbReference type="PANTHER" id="PTHR15948:SF0">
    <property type="entry name" value="GOLGI PH REGULATOR A-RELATED"/>
    <property type="match status" value="1"/>
</dbReference>
<feature type="domain" description="Golgi pH regulator conserved" evidence="7">
    <location>
        <begin position="214"/>
        <end position="283"/>
    </location>
</feature>
<dbReference type="Pfam" id="PF12537">
    <property type="entry name" value="GPHR_N"/>
    <property type="match status" value="1"/>
</dbReference>
<dbReference type="EMBL" id="AAVQ01000001">
    <property type="protein sequence ID" value="EAZ63841.2"/>
    <property type="molecule type" value="Genomic_DNA"/>
</dbReference>
<feature type="transmembrane region" description="Helical" evidence="5">
    <location>
        <begin position="476"/>
        <end position="498"/>
    </location>
</feature>
<dbReference type="InterPro" id="IPR022535">
    <property type="entry name" value="Golgi_pH-regulator_cons_dom"/>
</dbReference>
<evidence type="ECO:0000256" key="2">
    <source>
        <dbReference type="ARBA" id="ARBA00022692"/>
    </source>
</evidence>
<evidence type="ECO:0000313" key="9">
    <source>
        <dbReference type="Proteomes" id="UP000002258"/>
    </source>
</evidence>
<keyword evidence="4 5" id="KW-0472">Membrane</keyword>
<evidence type="ECO:0000259" key="6">
    <source>
        <dbReference type="Pfam" id="PF12430"/>
    </source>
</evidence>
<dbReference type="STRING" id="322104.A3GFY5"/>
<feature type="transmembrane region" description="Helical" evidence="5">
    <location>
        <begin position="519"/>
        <end position="540"/>
    </location>
</feature>
<dbReference type="eggNOG" id="KOG2417">
    <property type="taxonomic scope" value="Eukaryota"/>
</dbReference>
<dbReference type="AlphaFoldDB" id="A3GFY5"/>
<comment type="subcellular location">
    <subcellularLocation>
        <location evidence="1">Membrane</location>
        <topology evidence="1">Multi-pass membrane protein</topology>
    </subcellularLocation>
</comment>
<name>A3GFY5_PICST</name>
<dbReference type="OMA" id="FSVYCVY"/>
<dbReference type="KEGG" id="pic:PICST_80360"/>
<feature type="transmembrane region" description="Helical" evidence="5">
    <location>
        <begin position="5"/>
        <end position="23"/>
    </location>
</feature>
<evidence type="ECO:0000256" key="3">
    <source>
        <dbReference type="ARBA" id="ARBA00022989"/>
    </source>
</evidence>
<keyword evidence="9" id="KW-1185">Reference proteome</keyword>
<dbReference type="HOGENOM" id="CLU_031389_0_0_1"/>
<sequence length="627" mass="70704">MLESIVVLVPFSATTFLLYKYIYNHNLIQTYSHRLHVPKAEINDFIAAKLVRSHHLEILPVNVEDNEDEFEPDRKLHNSELYNKPSSTLSAEKRYNMLIGLIFSITISLSMSLMSLILCELVDYLSEETRLFYITCTINSLVFLLTIAQPFLIVSLFINNTVVPVFKSNVSKFVQTMALFLCWLFALHKCGDLSRTFTPRTVSTTSSYNQNTKTIIENKINEISIAGITILAVLSGIGSTSTPYKLFAWQKLISRIREVTESDINAAIRYYNNTCSLLTRRAADLERLVQSNSGTIYNLPSNDSFNGAQHSVPSSPSKKRGFGGLLHKVQSFASLNAAESSEQSELSREINSLKILKKSLYDDVIKQISSYLEQQQRLAARNEDILNISLKWGNLAFGVYCVYRIANVIVIRIPMMILYRHSTGDEYELHDEKTNVISEQTPEPTAPSASKDALATTLSKMILFIFHTLPVTESQLINLFSFVLSGSLFVCSFSNVLMTFKSFGRFLPASVGTNSSKNWLKHLIISELLGVYVIATALLIRTNLPTNLSQQVSKILSLSGSAIRNPTFAMKEVEFIDNWFDKVFAISCIFTALSIAVRKELDRNAWIHDSENYDEESFIESDIYKAA</sequence>
<feature type="transmembrane region" description="Helical" evidence="5">
    <location>
        <begin position="131"/>
        <end position="158"/>
    </location>
</feature>
<comment type="caution">
    <text evidence="8">The sequence shown here is derived from an EMBL/GenBank/DDBJ whole genome shotgun (WGS) entry which is preliminary data.</text>
</comment>
<dbReference type="OrthoDB" id="264392at2759"/>
<proteinExistence type="predicted"/>
<keyword evidence="3 5" id="KW-1133">Transmembrane helix</keyword>
<dbReference type="GeneID" id="4851184"/>
<evidence type="ECO:0000256" key="1">
    <source>
        <dbReference type="ARBA" id="ARBA00004141"/>
    </source>
</evidence>
<feature type="transmembrane region" description="Helical" evidence="5">
    <location>
        <begin position="97"/>
        <end position="119"/>
    </location>
</feature>
<reference evidence="8 9" key="1">
    <citation type="journal article" date="2007" name="Nat. Biotechnol.">
        <title>Genome sequence of the lignocellulose-bioconverting and xylose-fermenting yeast Pichia stipitis.</title>
        <authorList>
            <person name="Jeffries T.W."/>
            <person name="Grigoriev I.V."/>
            <person name="Grimwood J."/>
            <person name="Laplaza J.M."/>
            <person name="Aerts A."/>
            <person name="Salamov A."/>
            <person name="Schmutz J."/>
            <person name="Lindquist E."/>
            <person name="Dehal P."/>
            <person name="Shapiro H."/>
            <person name="Jin Y.S."/>
            <person name="Passoth V."/>
            <person name="Richardson P.M."/>
        </authorList>
    </citation>
    <scope>NUCLEOTIDE SEQUENCE [LARGE SCALE GENOMIC DNA]</scope>
    <source>
        <strain evidence="9">ATCC 58785 / CBS 6054 / NBRC 10063 / NRRL Y-11545</strain>
    </source>
</reference>
<dbReference type="InterPro" id="IPR015672">
    <property type="entry name" value="GPHR/GTG"/>
</dbReference>